<dbReference type="Pfam" id="PF00106">
    <property type="entry name" value="adh_short"/>
    <property type="match status" value="1"/>
</dbReference>
<accession>A0A084B7D2</accession>
<dbReference type="SUPFAM" id="SSF51735">
    <property type="entry name" value="NAD(P)-binding Rossmann-fold domains"/>
    <property type="match status" value="1"/>
</dbReference>
<dbReference type="InterPro" id="IPR002347">
    <property type="entry name" value="SDR_fam"/>
</dbReference>
<reference evidence="1 2" key="1">
    <citation type="journal article" date="2014" name="BMC Genomics">
        <title>Comparative genome sequencing reveals chemotype-specific gene clusters in the toxigenic black mold Stachybotrys.</title>
        <authorList>
            <person name="Semeiks J."/>
            <person name="Borek D."/>
            <person name="Otwinowski Z."/>
            <person name="Grishin N.V."/>
        </authorList>
    </citation>
    <scope>NUCLEOTIDE SEQUENCE [LARGE SCALE GENOMIC DNA]</scope>
    <source>
        <strain evidence="2">CBS 109288 / IBT 7711</strain>
    </source>
</reference>
<dbReference type="HOGENOM" id="CLU_010194_9_1_1"/>
<dbReference type="PANTHER" id="PTHR45458:SF1">
    <property type="entry name" value="SHORT CHAIN DEHYDROGENASE"/>
    <property type="match status" value="1"/>
</dbReference>
<dbReference type="PANTHER" id="PTHR45458">
    <property type="entry name" value="SHORT-CHAIN DEHYDROGENASE/REDUCTASE SDR"/>
    <property type="match status" value="1"/>
</dbReference>
<name>A0A084B7D2_STACB</name>
<evidence type="ECO:0000313" key="2">
    <source>
        <dbReference type="Proteomes" id="UP000028045"/>
    </source>
</evidence>
<organism evidence="1 2">
    <name type="scientific">Stachybotrys chartarum (strain CBS 109288 / IBT 7711)</name>
    <name type="common">Toxic black mold</name>
    <name type="synonym">Stilbospora chartarum</name>
    <dbReference type="NCBI Taxonomy" id="1280523"/>
    <lineage>
        <taxon>Eukaryota</taxon>
        <taxon>Fungi</taxon>
        <taxon>Dikarya</taxon>
        <taxon>Ascomycota</taxon>
        <taxon>Pezizomycotina</taxon>
        <taxon>Sordariomycetes</taxon>
        <taxon>Hypocreomycetidae</taxon>
        <taxon>Hypocreales</taxon>
        <taxon>Stachybotryaceae</taxon>
        <taxon>Stachybotrys</taxon>
    </lineage>
</organism>
<evidence type="ECO:0000313" key="1">
    <source>
        <dbReference type="EMBL" id="KEY73461.1"/>
    </source>
</evidence>
<gene>
    <name evidence="1" type="ORF">S7711_07487</name>
</gene>
<proteinExistence type="predicted"/>
<sequence>MATYFISGVRTGIGLEYVRQLSLLESTTVIGTVRSLSNSAGLDALHSVLKRPEVKAQVHLVECDLSSTESINSLASRLPAGLQGKIDIVIQNAAILQPICQQESSLNVTAKSLVDHFTTNAIGPALLVQSLLPYLAPNAKIANITSGVGSKAMLSDGRIPASITAYSISKAALNMLTVHQAQDLKDQATVVCIDPGHVKTEMGGPNAKLEIPDSARGVLKVIGELTKEHNGRFLLYNGAGLEW</sequence>
<protein>
    <submittedName>
        <fullName evidence="1">Uncharacterized protein</fullName>
    </submittedName>
</protein>
<dbReference type="Gene3D" id="3.40.50.720">
    <property type="entry name" value="NAD(P)-binding Rossmann-like Domain"/>
    <property type="match status" value="1"/>
</dbReference>
<dbReference type="GO" id="GO:0016616">
    <property type="term" value="F:oxidoreductase activity, acting on the CH-OH group of donors, NAD or NADP as acceptor"/>
    <property type="evidence" value="ECO:0007669"/>
    <property type="project" value="TreeGrafter"/>
</dbReference>
<dbReference type="OrthoDB" id="5296at2759"/>
<dbReference type="Proteomes" id="UP000028045">
    <property type="component" value="Unassembled WGS sequence"/>
</dbReference>
<dbReference type="InterPro" id="IPR036291">
    <property type="entry name" value="NAD(P)-bd_dom_sf"/>
</dbReference>
<dbReference type="CDD" id="cd05325">
    <property type="entry name" value="carb_red_sniffer_like_SDR_c"/>
    <property type="match status" value="1"/>
</dbReference>
<keyword evidence="2" id="KW-1185">Reference proteome</keyword>
<dbReference type="PRINTS" id="PR00081">
    <property type="entry name" value="GDHRDH"/>
</dbReference>
<dbReference type="AlphaFoldDB" id="A0A084B7D2"/>
<dbReference type="InterPro" id="IPR052184">
    <property type="entry name" value="SDR_enzymes"/>
</dbReference>
<dbReference type="EMBL" id="KL647836">
    <property type="protein sequence ID" value="KEY73461.1"/>
    <property type="molecule type" value="Genomic_DNA"/>
</dbReference>